<sequence>MSPRLRFGLIAAAISFVAVVSGCAATAVSVEPDVSTTPTVTPTASPTLEPPSRVVAFGGECDTMLSPSQRSAILGADTIDADVQRAAYRKQFDTVAFPDKTPGPEGTAGGLSCGWTVEGGNGRWWSVLALPVALAAPQTVAALAEPACAWSYDTRVCRVGVAVGGLWFLASASPMGESEAAPVDTMNALIAAAADNAAAAPKAVPAPATAQRWPVVACTELGERMKLADVLGDGYWSGYWEGSRQAEDDLFEFAGVQQFCQYGTRDVSKDGTYYIVSVTSQPGGAWMWGTDDDAVGESVTVTGAQKALRILKVDPERGDDVLASDGTNLIRVHVNAGQIAPEVAERAIAALAQE</sequence>
<gene>
    <name evidence="2" type="ORF">RM52_06435</name>
</gene>
<keyword evidence="1" id="KW-0732">Signal</keyword>
<dbReference type="PROSITE" id="PS51257">
    <property type="entry name" value="PROKAR_LIPOPROTEIN"/>
    <property type="match status" value="1"/>
</dbReference>
<dbReference type="Proteomes" id="UP000031202">
    <property type="component" value="Unassembled WGS sequence"/>
</dbReference>
<evidence type="ECO:0000256" key="1">
    <source>
        <dbReference type="SAM" id="SignalP"/>
    </source>
</evidence>
<evidence type="ECO:0000313" key="2">
    <source>
        <dbReference type="EMBL" id="KIC58352.1"/>
    </source>
</evidence>
<accession>A0A0B4CPH1</accession>
<comment type="caution">
    <text evidence="2">The sequence shown here is derived from an EMBL/GenBank/DDBJ whole genome shotgun (WGS) entry which is preliminary data.</text>
</comment>
<organism evidence="2 3">
    <name type="scientific">Microbacterium hominis</name>
    <dbReference type="NCBI Taxonomy" id="162426"/>
    <lineage>
        <taxon>Bacteria</taxon>
        <taxon>Bacillati</taxon>
        <taxon>Actinomycetota</taxon>
        <taxon>Actinomycetes</taxon>
        <taxon>Micrococcales</taxon>
        <taxon>Microbacteriaceae</taxon>
        <taxon>Microbacterium</taxon>
    </lineage>
</organism>
<dbReference type="EMBL" id="JWSZ01000008">
    <property type="protein sequence ID" value="KIC58352.1"/>
    <property type="molecule type" value="Genomic_DNA"/>
</dbReference>
<proteinExistence type="predicted"/>
<feature type="chain" id="PRO_5039355429" description="DUF3558 domain-containing protein" evidence="1">
    <location>
        <begin position="25"/>
        <end position="354"/>
    </location>
</feature>
<feature type="signal peptide" evidence="1">
    <location>
        <begin position="1"/>
        <end position="24"/>
    </location>
</feature>
<dbReference type="AlphaFoldDB" id="A0A0B4CPH1"/>
<dbReference type="RefSeq" id="WP_039414578.1">
    <property type="nucleotide sequence ID" value="NZ_JWSZ01000008.1"/>
</dbReference>
<reference evidence="2 3" key="1">
    <citation type="submission" date="2014-12" db="EMBL/GenBank/DDBJ databases">
        <title>Genome sequencing of Microbacterium hominis TPW29.</title>
        <authorList>
            <person name="Tan P.W."/>
            <person name="Chan K.-G."/>
        </authorList>
    </citation>
    <scope>NUCLEOTIDE SEQUENCE [LARGE SCALE GENOMIC DNA]</scope>
    <source>
        <strain evidence="2 3">TPW29</strain>
    </source>
</reference>
<evidence type="ECO:0000313" key="3">
    <source>
        <dbReference type="Proteomes" id="UP000031202"/>
    </source>
</evidence>
<evidence type="ECO:0008006" key="4">
    <source>
        <dbReference type="Google" id="ProtNLM"/>
    </source>
</evidence>
<name>A0A0B4CPH1_9MICO</name>
<protein>
    <recommendedName>
        <fullName evidence="4">DUF3558 domain-containing protein</fullName>
    </recommendedName>
</protein>